<feature type="region of interest" description="Disordered" evidence="1">
    <location>
        <begin position="46"/>
        <end position="77"/>
    </location>
</feature>
<reference evidence="2 3" key="1">
    <citation type="journal article" date="2015" name="Proc. Natl. Acad. Sci. U.S.A.">
        <title>The resurrection genome of Boea hygrometrica: A blueprint for survival of dehydration.</title>
        <authorList>
            <person name="Xiao L."/>
            <person name="Yang G."/>
            <person name="Zhang L."/>
            <person name="Yang X."/>
            <person name="Zhao S."/>
            <person name="Ji Z."/>
            <person name="Zhou Q."/>
            <person name="Hu M."/>
            <person name="Wang Y."/>
            <person name="Chen M."/>
            <person name="Xu Y."/>
            <person name="Jin H."/>
            <person name="Xiao X."/>
            <person name="Hu G."/>
            <person name="Bao F."/>
            <person name="Hu Y."/>
            <person name="Wan P."/>
            <person name="Li L."/>
            <person name="Deng X."/>
            <person name="Kuang T."/>
            <person name="Xiang C."/>
            <person name="Zhu J.K."/>
            <person name="Oliver M.J."/>
            <person name="He Y."/>
        </authorList>
    </citation>
    <scope>NUCLEOTIDE SEQUENCE [LARGE SCALE GENOMIC DNA]</scope>
    <source>
        <strain evidence="3">cv. XS01</strain>
    </source>
</reference>
<name>A0A2Z6ZUM5_9LAMI</name>
<sequence length="77" mass="8275">MCGGNPLRARAIVRAHSRAGQHALSRGGRPPCANVAHRGALVVPSMARPSRARRGKRAAECRTQYGGGRRRRSACFP</sequence>
<evidence type="ECO:0000313" key="3">
    <source>
        <dbReference type="Proteomes" id="UP000250235"/>
    </source>
</evidence>
<keyword evidence="3" id="KW-1185">Reference proteome</keyword>
<dbReference type="AlphaFoldDB" id="A0A2Z6ZUM5"/>
<feature type="compositionally biased region" description="Basic residues" evidence="1">
    <location>
        <begin position="68"/>
        <end position="77"/>
    </location>
</feature>
<accession>A0A2Z6ZUM5</accession>
<protein>
    <submittedName>
        <fullName evidence="2">Uncharacterized protein</fullName>
    </submittedName>
</protein>
<dbReference type="EMBL" id="KV093449">
    <property type="protein sequence ID" value="KZT76789.1"/>
    <property type="molecule type" value="Genomic_DNA"/>
</dbReference>
<proteinExistence type="predicted"/>
<dbReference type="Proteomes" id="UP000250235">
    <property type="component" value="Unassembled WGS sequence"/>
</dbReference>
<evidence type="ECO:0000256" key="1">
    <source>
        <dbReference type="SAM" id="MobiDB-lite"/>
    </source>
</evidence>
<evidence type="ECO:0000313" key="2">
    <source>
        <dbReference type="EMBL" id="KZT76789.1"/>
    </source>
</evidence>
<organism evidence="2 3">
    <name type="scientific">Dorcoceras hygrometricum</name>
    <dbReference type="NCBI Taxonomy" id="472368"/>
    <lineage>
        <taxon>Eukaryota</taxon>
        <taxon>Viridiplantae</taxon>
        <taxon>Streptophyta</taxon>
        <taxon>Embryophyta</taxon>
        <taxon>Tracheophyta</taxon>
        <taxon>Spermatophyta</taxon>
        <taxon>Magnoliopsida</taxon>
        <taxon>eudicotyledons</taxon>
        <taxon>Gunneridae</taxon>
        <taxon>Pentapetalae</taxon>
        <taxon>asterids</taxon>
        <taxon>lamiids</taxon>
        <taxon>Lamiales</taxon>
        <taxon>Gesneriaceae</taxon>
        <taxon>Didymocarpoideae</taxon>
        <taxon>Trichosporeae</taxon>
        <taxon>Loxocarpinae</taxon>
        <taxon>Dorcoceras</taxon>
    </lineage>
</organism>
<gene>
    <name evidence="2" type="ORF">F511_46186</name>
</gene>